<comment type="caution">
    <text evidence="1">The sequence shown here is derived from an EMBL/GenBank/DDBJ whole genome shotgun (WGS) entry which is preliminary data.</text>
</comment>
<evidence type="ECO:0000313" key="1">
    <source>
        <dbReference type="EMBL" id="KAJ7544843.1"/>
    </source>
</evidence>
<name>A0ACC2CRY4_DIPCM</name>
<protein>
    <submittedName>
        <fullName evidence="1">Uncharacterized protein</fullName>
    </submittedName>
</protein>
<sequence>MADLPCDVDGVCMVCKVKPPDANVLLCGSCSSPWHMQCLNPPLLLVPLGDWDCPDCSLPAMPTMPATIASPSKGALQQTAVADMVGKIRAIQADESLSEAEKARKRQELMSQGSGSEKNGKNSLKNSSAKDGHVEKRSSTLDIFDQNLNCIFCMKLADRPVTTPCGHNFCLKCFERWVGQGKKNCGKCRASIPEKMASQPRINSALVMAIRMAKATVTSSSHNGPPKVYHYLQNENRPDKAFTTDRAVKTGKANACSGRIFVTAPPDHFGPIKAENDPIRGQGVLVGESWEDRMECRQWGVHLPHVAGIAGQSDYGAQSVALSGGYEDDEDHGEWFLYTGSGGRDLSGNKRTSKEQSFDQKFDKMNEALRMSCKKGYPVRVVRSHKEKRSSYAPEKGVRYDGVYRIEKCWRKKGIQGYKVCRYLFVRCDNEPAPWTSDEHGDLPRQLPKIDELKSAVDITERKIEPAWSWKEEEGMWGWTKMPPSSRKVNGGGEKSQRKKQLTIGRRLLKEFGCSLCKKLLKLPISTPCGHNFCKSCLEACFAGQQDIRERTGVGGRSLRVQKVMKRCPSCKGDITDFLVHPQVNRQMVDIIESLLNEEGMDTEIEHTLESKEQNDEQEESGRKMHKDEEPVRGVVRAPDTQLVDELQDLDQNASRDPKKSGKSSKGGQKESTPIAETCKGKLQRLKTKHVDGQAICSIKLSASPGKLYINSSTIEQLGSPKSAPLKCVEENDSKDEDSDFQVVSRKRPHGKIVHVSPSRRILPRRCRNENPVPEKNTKIFIDVENSSDSD</sequence>
<dbReference type="EMBL" id="CM055100">
    <property type="protein sequence ID" value="KAJ7544843.1"/>
    <property type="molecule type" value="Genomic_DNA"/>
</dbReference>
<accession>A0ACC2CRY4</accession>
<gene>
    <name evidence="1" type="ORF">O6H91_09G095800</name>
</gene>
<dbReference type="Proteomes" id="UP001162992">
    <property type="component" value="Chromosome 9"/>
</dbReference>
<proteinExistence type="predicted"/>
<keyword evidence="2" id="KW-1185">Reference proteome</keyword>
<evidence type="ECO:0000313" key="2">
    <source>
        <dbReference type="Proteomes" id="UP001162992"/>
    </source>
</evidence>
<reference evidence="2" key="1">
    <citation type="journal article" date="2024" name="Proc. Natl. Acad. Sci. U.S.A.">
        <title>Extraordinary preservation of gene collinearity over three hundred million years revealed in homosporous lycophytes.</title>
        <authorList>
            <person name="Li C."/>
            <person name="Wickell D."/>
            <person name="Kuo L.Y."/>
            <person name="Chen X."/>
            <person name="Nie B."/>
            <person name="Liao X."/>
            <person name="Peng D."/>
            <person name="Ji J."/>
            <person name="Jenkins J."/>
            <person name="Williams M."/>
            <person name="Shu S."/>
            <person name="Plott C."/>
            <person name="Barry K."/>
            <person name="Rajasekar S."/>
            <person name="Grimwood J."/>
            <person name="Han X."/>
            <person name="Sun S."/>
            <person name="Hou Z."/>
            <person name="He W."/>
            <person name="Dai G."/>
            <person name="Sun C."/>
            <person name="Schmutz J."/>
            <person name="Leebens-Mack J.H."/>
            <person name="Li F.W."/>
            <person name="Wang L."/>
        </authorList>
    </citation>
    <scope>NUCLEOTIDE SEQUENCE [LARGE SCALE GENOMIC DNA]</scope>
    <source>
        <strain evidence="2">cv. PW_Plant_1</strain>
    </source>
</reference>
<organism evidence="1 2">
    <name type="scientific">Diphasiastrum complanatum</name>
    <name type="common">Issler's clubmoss</name>
    <name type="synonym">Lycopodium complanatum</name>
    <dbReference type="NCBI Taxonomy" id="34168"/>
    <lineage>
        <taxon>Eukaryota</taxon>
        <taxon>Viridiplantae</taxon>
        <taxon>Streptophyta</taxon>
        <taxon>Embryophyta</taxon>
        <taxon>Tracheophyta</taxon>
        <taxon>Lycopodiopsida</taxon>
        <taxon>Lycopodiales</taxon>
        <taxon>Lycopodiaceae</taxon>
        <taxon>Lycopodioideae</taxon>
        <taxon>Diphasiastrum</taxon>
    </lineage>
</organism>